<dbReference type="PROSITE" id="PS50181">
    <property type="entry name" value="FBOX"/>
    <property type="match status" value="1"/>
</dbReference>
<organism evidence="2 3">
    <name type="scientific">Trametes pubescens</name>
    <name type="common">White-rot fungus</name>
    <dbReference type="NCBI Taxonomy" id="154538"/>
    <lineage>
        <taxon>Eukaryota</taxon>
        <taxon>Fungi</taxon>
        <taxon>Dikarya</taxon>
        <taxon>Basidiomycota</taxon>
        <taxon>Agaricomycotina</taxon>
        <taxon>Agaricomycetes</taxon>
        <taxon>Polyporales</taxon>
        <taxon>Polyporaceae</taxon>
        <taxon>Trametes</taxon>
    </lineage>
</organism>
<dbReference type="InterPro" id="IPR036047">
    <property type="entry name" value="F-box-like_dom_sf"/>
</dbReference>
<dbReference type="CDD" id="cd09917">
    <property type="entry name" value="F-box_SF"/>
    <property type="match status" value="1"/>
</dbReference>
<dbReference type="Pfam" id="PF00646">
    <property type="entry name" value="F-box"/>
    <property type="match status" value="1"/>
</dbReference>
<protein>
    <recommendedName>
        <fullName evidence="1">F-box domain-containing protein</fullName>
    </recommendedName>
</protein>
<sequence>MEKIRPIVTWCREKKPVENTKGKKPTGRNVGKLMGVMKMPLDVFFEIASHLHPLDVLQLSRVSNELRGMLLSRQSRHIWIAARKNIDPPFPDIELAISEPKLAHLLFEQVCNACGAGRAQFTNYAIVVRFCASCMKTNIKKGTTLAKELDIPKGLLPELVDLLPSVLGPRAKTQDWQPSPELKQSPSSMFYKPELAVISKRFDQLRESKDELALQRFIEQHRASALQRYNFHMAVLIWETEARTVKATGDEAARQSRIAE</sequence>
<feature type="domain" description="F-box" evidence="1">
    <location>
        <begin position="33"/>
        <end position="82"/>
    </location>
</feature>
<accession>A0A1M2VI62</accession>
<gene>
    <name evidence="2" type="ORF">TRAPUB_1891</name>
</gene>
<dbReference type="STRING" id="154538.A0A1M2VI62"/>
<name>A0A1M2VI62_TRAPU</name>
<dbReference type="OrthoDB" id="2322499at2759"/>
<evidence type="ECO:0000313" key="2">
    <source>
        <dbReference type="EMBL" id="OJT07262.1"/>
    </source>
</evidence>
<dbReference type="Proteomes" id="UP000184267">
    <property type="component" value="Unassembled WGS sequence"/>
</dbReference>
<evidence type="ECO:0000313" key="3">
    <source>
        <dbReference type="Proteomes" id="UP000184267"/>
    </source>
</evidence>
<comment type="caution">
    <text evidence="2">The sequence shown here is derived from an EMBL/GenBank/DDBJ whole genome shotgun (WGS) entry which is preliminary data.</text>
</comment>
<evidence type="ECO:0000259" key="1">
    <source>
        <dbReference type="PROSITE" id="PS50181"/>
    </source>
</evidence>
<dbReference type="SUPFAM" id="SSF81383">
    <property type="entry name" value="F-box domain"/>
    <property type="match status" value="1"/>
</dbReference>
<dbReference type="AlphaFoldDB" id="A0A1M2VI62"/>
<keyword evidence="3" id="KW-1185">Reference proteome</keyword>
<dbReference type="OMA" id="WETEART"/>
<proteinExistence type="predicted"/>
<dbReference type="InterPro" id="IPR001810">
    <property type="entry name" value="F-box_dom"/>
</dbReference>
<dbReference type="EMBL" id="MNAD01001205">
    <property type="protein sequence ID" value="OJT07262.1"/>
    <property type="molecule type" value="Genomic_DNA"/>
</dbReference>
<reference evidence="2 3" key="1">
    <citation type="submission" date="2016-10" db="EMBL/GenBank/DDBJ databases">
        <title>Genome sequence of the basidiomycete white-rot fungus Trametes pubescens.</title>
        <authorList>
            <person name="Makela M.R."/>
            <person name="Granchi Z."/>
            <person name="Peng M."/>
            <person name="De Vries R.P."/>
            <person name="Grigoriev I."/>
            <person name="Riley R."/>
            <person name="Hilden K."/>
        </authorList>
    </citation>
    <scope>NUCLEOTIDE SEQUENCE [LARGE SCALE GENOMIC DNA]</scope>
    <source>
        <strain evidence="2 3">FBCC735</strain>
    </source>
</reference>